<evidence type="ECO:0000313" key="2">
    <source>
        <dbReference type="Proteomes" id="UP000634136"/>
    </source>
</evidence>
<gene>
    <name evidence="1" type="ORF">G2W53_009733</name>
</gene>
<organism evidence="1 2">
    <name type="scientific">Senna tora</name>
    <dbReference type="NCBI Taxonomy" id="362788"/>
    <lineage>
        <taxon>Eukaryota</taxon>
        <taxon>Viridiplantae</taxon>
        <taxon>Streptophyta</taxon>
        <taxon>Embryophyta</taxon>
        <taxon>Tracheophyta</taxon>
        <taxon>Spermatophyta</taxon>
        <taxon>Magnoliopsida</taxon>
        <taxon>eudicotyledons</taxon>
        <taxon>Gunneridae</taxon>
        <taxon>Pentapetalae</taxon>
        <taxon>rosids</taxon>
        <taxon>fabids</taxon>
        <taxon>Fabales</taxon>
        <taxon>Fabaceae</taxon>
        <taxon>Caesalpinioideae</taxon>
        <taxon>Cassia clade</taxon>
        <taxon>Senna</taxon>
    </lineage>
</organism>
<accession>A0A834WYW9</accession>
<reference evidence="1" key="1">
    <citation type="submission" date="2020-09" db="EMBL/GenBank/DDBJ databases">
        <title>Genome-Enabled Discovery of Anthraquinone Biosynthesis in Senna tora.</title>
        <authorList>
            <person name="Kang S.-H."/>
            <person name="Pandey R.P."/>
            <person name="Lee C.-M."/>
            <person name="Sim J.-S."/>
            <person name="Jeong J.-T."/>
            <person name="Choi B.-S."/>
            <person name="Jung M."/>
            <person name="Ginzburg D."/>
            <person name="Zhao K."/>
            <person name="Won S.Y."/>
            <person name="Oh T.-J."/>
            <person name="Yu Y."/>
            <person name="Kim N.-H."/>
            <person name="Lee O.R."/>
            <person name="Lee T.-H."/>
            <person name="Bashyal P."/>
            <person name="Kim T.-S."/>
            <person name="Lee W.-H."/>
            <person name="Kawkins C."/>
            <person name="Kim C.-K."/>
            <person name="Kim J.S."/>
            <person name="Ahn B.O."/>
            <person name="Rhee S.Y."/>
            <person name="Sohng J.K."/>
        </authorList>
    </citation>
    <scope>NUCLEOTIDE SEQUENCE</scope>
    <source>
        <tissue evidence="1">Leaf</tissue>
    </source>
</reference>
<name>A0A834WYW9_9FABA</name>
<dbReference type="EMBL" id="JAAIUW010000004">
    <property type="protein sequence ID" value="KAF7834874.1"/>
    <property type="molecule type" value="Genomic_DNA"/>
</dbReference>
<proteinExistence type="predicted"/>
<evidence type="ECO:0000313" key="1">
    <source>
        <dbReference type="EMBL" id="KAF7834874.1"/>
    </source>
</evidence>
<sequence>MGECNKKEVLSGYRSPIKRLE</sequence>
<comment type="caution">
    <text evidence="1">The sequence shown here is derived from an EMBL/GenBank/DDBJ whole genome shotgun (WGS) entry which is preliminary data.</text>
</comment>
<keyword evidence="2" id="KW-1185">Reference proteome</keyword>
<protein>
    <submittedName>
        <fullName evidence="1">Uncharacterized protein</fullName>
    </submittedName>
</protein>
<dbReference type="Proteomes" id="UP000634136">
    <property type="component" value="Unassembled WGS sequence"/>
</dbReference>
<dbReference type="AlphaFoldDB" id="A0A834WYW9"/>